<accession>A0AA36DGA8</accession>
<feature type="region of interest" description="Disordered" evidence="4">
    <location>
        <begin position="83"/>
        <end position="114"/>
    </location>
</feature>
<feature type="non-terminal residue" evidence="7">
    <location>
        <position position="240"/>
    </location>
</feature>
<evidence type="ECO:0000313" key="8">
    <source>
        <dbReference type="Proteomes" id="UP001177023"/>
    </source>
</evidence>
<organism evidence="7 8">
    <name type="scientific">Mesorhabditis spiculigera</name>
    <dbReference type="NCBI Taxonomy" id="96644"/>
    <lineage>
        <taxon>Eukaryota</taxon>
        <taxon>Metazoa</taxon>
        <taxon>Ecdysozoa</taxon>
        <taxon>Nematoda</taxon>
        <taxon>Chromadorea</taxon>
        <taxon>Rhabditida</taxon>
        <taxon>Rhabditina</taxon>
        <taxon>Rhabditomorpha</taxon>
        <taxon>Rhabditoidea</taxon>
        <taxon>Rhabditidae</taxon>
        <taxon>Mesorhabditinae</taxon>
        <taxon>Mesorhabditis</taxon>
    </lineage>
</organism>
<dbReference type="AlphaFoldDB" id="A0AA36DGA8"/>
<feature type="transmembrane region" description="Helical" evidence="5">
    <location>
        <begin position="20"/>
        <end position="44"/>
    </location>
</feature>
<keyword evidence="2" id="KW-0677">Repeat</keyword>
<comment type="caution">
    <text evidence="7">The sequence shown here is derived from an EMBL/GenBank/DDBJ whole genome shotgun (WGS) entry which is preliminary data.</text>
</comment>
<feature type="compositionally biased region" description="Basic residues" evidence="4">
    <location>
        <begin position="83"/>
        <end position="96"/>
    </location>
</feature>
<keyword evidence="5" id="KW-1133">Transmembrane helix</keyword>
<reference evidence="7" key="1">
    <citation type="submission" date="2023-06" db="EMBL/GenBank/DDBJ databases">
        <authorList>
            <person name="Delattre M."/>
        </authorList>
    </citation>
    <scope>NUCLEOTIDE SEQUENCE</scope>
    <source>
        <strain evidence="7">AF72</strain>
    </source>
</reference>
<gene>
    <name evidence="7" type="ORF">MSPICULIGERA_LOCUS23801</name>
</gene>
<keyword evidence="8" id="KW-1185">Reference proteome</keyword>
<dbReference type="SMART" id="SM01088">
    <property type="entry name" value="Col_cuticle_N"/>
    <property type="match status" value="1"/>
</dbReference>
<name>A0AA36DGA8_9BILA</name>
<dbReference type="GO" id="GO:0042302">
    <property type="term" value="F:structural constituent of cuticle"/>
    <property type="evidence" value="ECO:0007669"/>
    <property type="project" value="InterPro"/>
</dbReference>
<dbReference type="Proteomes" id="UP001177023">
    <property type="component" value="Unassembled WGS sequence"/>
</dbReference>
<comment type="subunit">
    <text evidence="1">Collagen polypeptide chains are complexed within the cuticle by disulfide bonds and other types of covalent cross-links.</text>
</comment>
<protein>
    <recommendedName>
        <fullName evidence="6">Nematode cuticle collagen N-terminal domain-containing protein</fullName>
    </recommendedName>
</protein>
<dbReference type="EMBL" id="CATQJA010002706">
    <property type="protein sequence ID" value="CAJ0585790.1"/>
    <property type="molecule type" value="Genomic_DNA"/>
</dbReference>
<evidence type="ECO:0000256" key="4">
    <source>
        <dbReference type="SAM" id="MobiDB-lite"/>
    </source>
</evidence>
<keyword evidence="5" id="KW-0472">Membrane</keyword>
<keyword evidence="3" id="KW-1015">Disulfide bond</keyword>
<feature type="domain" description="Nematode cuticle collagen N-terminal" evidence="6">
    <location>
        <begin position="19"/>
        <end position="71"/>
    </location>
</feature>
<evidence type="ECO:0000256" key="1">
    <source>
        <dbReference type="ARBA" id="ARBA00011518"/>
    </source>
</evidence>
<dbReference type="Pfam" id="PF01484">
    <property type="entry name" value="Col_cuticle_N"/>
    <property type="match status" value="1"/>
</dbReference>
<dbReference type="InterPro" id="IPR002486">
    <property type="entry name" value="Col_cuticle_N"/>
</dbReference>
<evidence type="ECO:0000256" key="3">
    <source>
        <dbReference type="ARBA" id="ARBA00023157"/>
    </source>
</evidence>
<keyword evidence="5" id="KW-0812">Transmembrane</keyword>
<evidence type="ECO:0000313" key="7">
    <source>
        <dbReference type="EMBL" id="CAJ0585790.1"/>
    </source>
</evidence>
<sequence length="240" mass="25054">MSMEEKDFYAHPEVVWLRRVTIAAIVLIILAGMLSIVAVPIACLHLQRISSTMQDELGYCRLRTHDLWDELLRVQVAMGQPVGRHKRAARGQKKPTVHSAESTPAATAARKNSKRQIYATGPAQLAAFGQFMPGQEAYAQNKLAGSGLSQQLQMQQLGLAQQLQASDQANLGALSSLGGGLGAGSISPVDGRAVTPVASSLTSSGVAGLGAGGLDAQALAAAGSLGGLSLLYLRLLISSE</sequence>
<proteinExistence type="predicted"/>
<evidence type="ECO:0000256" key="5">
    <source>
        <dbReference type="SAM" id="Phobius"/>
    </source>
</evidence>
<evidence type="ECO:0000256" key="2">
    <source>
        <dbReference type="ARBA" id="ARBA00022737"/>
    </source>
</evidence>
<evidence type="ECO:0000259" key="6">
    <source>
        <dbReference type="SMART" id="SM01088"/>
    </source>
</evidence>